<dbReference type="EMBL" id="DUHE01000052">
    <property type="protein sequence ID" value="HII83566.1"/>
    <property type="molecule type" value="Genomic_DNA"/>
</dbReference>
<evidence type="ECO:0000313" key="3">
    <source>
        <dbReference type="Proteomes" id="UP000586031"/>
    </source>
</evidence>
<reference evidence="3" key="1">
    <citation type="journal article" date="2020" name="bioRxiv">
        <title>A rank-normalized archaeal taxonomy based on genome phylogeny resolves widespread incomplete and uneven classifications.</title>
        <authorList>
            <person name="Rinke C."/>
            <person name="Chuvochina M."/>
            <person name="Mussig A.J."/>
            <person name="Chaumeil P.-A."/>
            <person name="Waite D.W."/>
            <person name="Whitman W.B."/>
            <person name="Parks D.H."/>
            <person name="Hugenholtz P."/>
        </authorList>
    </citation>
    <scope>NUCLEOTIDE SEQUENCE [LARGE SCALE GENOMIC DNA]</scope>
</reference>
<accession>A0A7J4TGM1</accession>
<sequence length="357" mass="40575">MDEKGYLFTPTTLLLFIPIIIIAIAYSGILNDLTMVSNLAIGGDVTSTTALNVFSVMEKGTSDAGRSAAFSATRKVIDEKKFFVNTGPESASKAYIKERILYTMNDYIIQSCKDLEAQTGREIYLNNISVNNQTTQLIYDSDISITQENPYGFYVYIRGGIPIRVTQKDQTFEGYTPNIKVPISVQGLEDPYIWLNTDRLTSNLFFSYPEYKEGSDNPYNFDIVVDNANQKIQNLWDCLNGTSNPSDIGNRPYYFPDPNGLSFFDRLENRTISTSTADTNARLSTFIIGDPLYNYHNTSYVSHLDHEYFTYPTQSPTVTDIKIKYKGTEYVFTDPTGYTFYISTDYLNYFKLKSSYN</sequence>
<evidence type="ECO:0000313" key="2">
    <source>
        <dbReference type="EMBL" id="HII83566.1"/>
    </source>
</evidence>
<evidence type="ECO:0000256" key="1">
    <source>
        <dbReference type="SAM" id="Phobius"/>
    </source>
</evidence>
<protein>
    <submittedName>
        <fullName evidence="2">Uncharacterized protein</fullName>
    </submittedName>
</protein>
<keyword evidence="1" id="KW-0812">Transmembrane</keyword>
<keyword evidence="1" id="KW-1133">Transmembrane helix</keyword>
<comment type="caution">
    <text evidence="2">The sequence shown here is derived from an EMBL/GenBank/DDBJ whole genome shotgun (WGS) entry which is preliminary data.</text>
</comment>
<dbReference type="Proteomes" id="UP000586031">
    <property type="component" value="Unassembled WGS sequence"/>
</dbReference>
<gene>
    <name evidence="2" type="ORF">HA271_01715</name>
</gene>
<name>A0A7J4TGM1_9EURY</name>
<dbReference type="AlphaFoldDB" id="A0A7J4TGM1"/>
<organism evidence="2 3">
    <name type="scientific">Methanobacterium subterraneum</name>
    <dbReference type="NCBI Taxonomy" id="59277"/>
    <lineage>
        <taxon>Archaea</taxon>
        <taxon>Methanobacteriati</taxon>
        <taxon>Methanobacteriota</taxon>
        <taxon>Methanomada group</taxon>
        <taxon>Methanobacteria</taxon>
        <taxon>Methanobacteriales</taxon>
        <taxon>Methanobacteriaceae</taxon>
        <taxon>Methanobacterium</taxon>
    </lineage>
</organism>
<feature type="transmembrane region" description="Helical" evidence="1">
    <location>
        <begin position="6"/>
        <end position="29"/>
    </location>
</feature>
<keyword evidence="1" id="KW-0472">Membrane</keyword>
<proteinExistence type="predicted"/>